<dbReference type="GO" id="GO:0004326">
    <property type="term" value="F:tetrahydrofolylpolyglutamate synthase activity"/>
    <property type="evidence" value="ECO:0007669"/>
    <property type="project" value="UniProtKB-EC"/>
</dbReference>
<dbReference type="InterPro" id="IPR036565">
    <property type="entry name" value="Mur-like_cat_sf"/>
</dbReference>
<keyword evidence="5" id="KW-0436">Ligase</keyword>
<dbReference type="PANTHER" id="PTHR11136:SF5">
    <property type="entry name" value="FOLYLPOLYGLUTAMATE SYNTHASE, MITOCHONDRIAL"/>
    <property type="match status" value="1"/>
</dbReference>
<dbReference type="GO" id="GO:0006730">
    <property type="term" value="P:one-carbon metabolic process"/>
    <property type="evidence" value="ECO:0007669"/>
    <property type="project" value="UniProtKB-KW"/>
</dbReference>
<evidence type="ECO:0000256" key="3">
    <source>
        <dbReference type="ARBA" id="ARBA00013025"/>
    </source>
</evidence>
<keyword evidence="4" id="KW-0554">One-carbon metabolism</keyword>
<dbReference type="OMA" id="ESLDCCM"/>
<dbReference type="Proteomes" id="UP000031668">
    <property type="component" value="Unassembled WGS sequence"/>
</dbReference>
<evidence type="ECO:0000256" key="10">
    <source>
        <dbReference type="ARBA" id="ARBA00030592"/>
    </source>
</evidence>
<evidence type="ECO:0000256" key="11">
    <source>
        <dbReference type="ARBA" id="ARBA00030876"/>
    </source>
</evidence>
<dbReference type="GO" id="GO:0046872">
    <property type="term" value="F:metal ion binding"/>
    <property type="evidence" value="ECO:0007669"/>
    <property type="project" value="UniProtKB-KW"/>
</dbReference>
<dbReference type="GO" id="GO:0005829">
    <property type="term" value="C:cytosol"/>
    <property type="evidence" value="ECO:0007669"/>
    <property type="project" value="TreeGrafter"/>
</dbReference>
<keyword evidence="6" id="KW-0479">Metal-binding</keyword>
<dbReference type="Gene3D" id="3.90.190.20">
    <property type="entry name" value="Mur ligase, C-terminal domain"/>
    <property type="match status" value="1"/>
</dbReference>
<evidence type="ECO:0000256" key="12">
    <source>
        <dbReference type="ARBA" id="ARBA00047493"/>
    </source>
</evidence>
<dbReference type="GO" id="GO:0005739">
    <property type="term" value="C:mitochondrion"/>
    <property type="evidence" value="ECO:0007669"/>
    <property type="project" value="TreeGrafter"/>
</dbReference>
<proteinExistence type="inferred from homology"/>
<dbReference type="SUPFAM" id="SSF53623">
    <property type="entry name" value="MurD-like peptide ligases, catalytic domain"/>
    <property type="match status" value="1"/>
</dbReference>
<evidence type="ECO:0000256" key="5">
    <source>
        <dbReference type="ARBA" id="ARBA00022598"/>
    </source>
</evidence>
<keyword evidence="8" id="KW-0067">ATP-binding</keyword>
<organism evidence="14 15">
    <name type="scientific">Thelohanellus kitauei</name>
    <name type="common">Myxosporean</name>
    <dbReference type="NCBI Taxonomy" id="669202"/>
    <lineage>
        <taxon>Eukaryota</taxon>
        <taxon>Metazoa</taxon>
        <taxon>Cnidaria</taxon>
        <taxon>Myxozoa</taxon>
        <taxon>Myxosporea</taxon>
        <taxon>Bivalvulida</taxon>
        <taxon>Platysporina</taxon>
        <taxon>Myxobolidae</taxon>
        <taxon>Thelohanellus</taxon>
    </lineage>
</organism>
<comment type="pathway">
    <text evidence="1">Cofactor biosynthesis; tetrahydrofolylpolyglutamate biosynthesis.</text>
</comment>
<evidence type="ECO:0000256" key="9">
    <source>
        <dbReference type="ARBA" id="ARBA00022842"/>
    </source>
</evidence>
<evidence type="ECO:0000256" key="2">
    <source>
        <dbReference type="ARBA" id="ARBA00008276"/>
    </source>
</evidence>
<dbReference type="InterPro" id="IPR018109">
    <property type="entry name" value="Folylpolyglutamate_synth_CS"/>
</dbReference>
<evidence type="ECO:0000256" key="8">
    <source>
        <dbReference type="ARBA" id="ARBA00022840"/>
    </source>
</evidence>
<dbReference type="AlphaFoldDB" id="A0A0C2MKF1"/>
<dbReference type="PROSITE" id="PS01011">
    <property type="entry name" value="FOLYLPOLYGLU_SYNT_1"/>
    <property type="match status" value="1"/>
</dbReference>
<dbReference type="PROSITE" id="PS01012">
    <property type="entry name" value="FOLYLPOLYGLU_SYNT_2"/>
    <property type="match status" value="1"/>
</dbReference>
<keyword evidence="15" id="KW-1185">Reference proteome</keyword>
<dbReference type="Gene3D" id="3.40.1190.10">
    <property type="entry name" value="Mur-like, catalytic domain"/>
    <property type="match status" value="1"/>
</dbReference>
<dbReference type="InterPro" id="IPR013221">
    <property type="entry name" value="Mur_ligase_cen"/>
</dbReference>
<evidence type="ECO:0000259" key="13">
    <source>
        <dbReference type="Pfam" id="PF08245"/>
    </source>
</evidence>
<comment type="caution">
    <text evidence="14">The sequence shown here is derived from an EMBL/GenBank/DDBJ whole genome shotgun (WGS) entry which is preliminary data.</text>
</comment>
<dbReference type="OrthoDB" id="5212574at2759"/>
<keyword evidence="7" id="KW-0547">Nucleotide-binding</keyword>
<feature type="domain" description="Mur ligase central" evidence="13">
    <location>
        <begin position="23"/>
        <end position="215"/>
    </location>
</feature>
<dbReference type="SUPFAM" id="SSF53244">
    <property type="entry name" value="MurD-like peptide ligases, peptide-binding domain"/>
    <property type="match status" value="1"/>
</dbReference>
<comment type="similarity">
    <text evidence="2">Belongs to the folylpolyglutamate synthase family.</text>
</comment>
<evidence type="ECO:0000256" key="7">
    <source>
        <dbReference type="ARBA" id="ARBA00022741"/>
    </source>
</evidence>
<dbReference type="EC" id="6.3.2.17" evidence="3"/>
<protein>
    <recommendedName>
        <fullName evidence="3">tetrahydrofolate synthase</fullName>
        <ecNumber evidence="3">6.3.2.17</ecNumber>
    </recommendedName>
    <alternativeName>
        <fullName evidence="11">Folylpoly-gamma-glutamate synthetase</fullName>
    </alternativeName>
    <alternativeName>
        <fullName evidence="10">Tetrahydrofolylpolyglutamate synthase</fullName>
    </alternativeName>
</protein>
<evidence type="ECO:0000256" key="4">
    <source>
        <dbReference type="ARBA" id="ARBA00022563"/>
    </source>
</evidence>
<dbReference type="InterPro" id="IPR036615">
    <property type="entry name" value="Mur_ligase_C_dom_sf"/>
</dbReference>
<accession>A0A0C2MKF1</accession>
<name>A0A0C2MKF1_THEKT</name>
<evidence type="ECO:0000256" key="6">
    <source>
        <dbReference type="ARBA" id="ARBA00022723"/>
    </source>
</evidence>
<reference evidence="14 15" key="1">
    <citation type="journal article" date="2014" name="Genome Biol. Evol.">
        <title>The genome of the myxosporean Thelohanellus kitauei shows adaptations to nutrient acquisition within its fish host.</title>
        <authorList>
            <person name="Yang Y."/>
            <person name="Xiong J."/>
            <person name="Zhou Z."/>
            <person name="Huo F."/>
            <person name="Miao W."/>
            <person name="Ran C."/>
            <person name="Liu Y."/>
            <person name="Zhang J."/>
            <person name="Feng J."/>
            <person name="Wang M."/>
            <person name="Wang M."/>
            <person name="Wang L."/>
            <person name="Yao B."/>
        </authorList>
    </citation>
    <scope>NUCLEOTIDE SEQUENCE [LARGE SCALE GENOMIC DNA]</scope>
    <source>
        <strain evidence="14">Wuqing</strain>
    </source>
</reference>
<dbReference type="UniPathway" id="UPA00850"/>
<dbReference type="NCBIfam" id="TIGR01499">
    <property type="entry name" value="folC"/>
    <property type="match status" value="1"/>
</dbReference>
<dbReference type="InterPro" id="IPR001645">
    <property type="entry name" value="Folylpolyglutamate_synth"/>
</dbReference>
<evidence type="ECO:0000256" key="1">
    <source>
        <dbReference type="ARBA" id="ARBA00005150"/>
    </source>
</evidence>
<evidence type="ECO:0000313" key="14">
    <source>
        <dbReference type="EMBL" id="KII67676.1"/>
    </source>
</evidence>
<sequence length="408" mass="46627">MSRLLVKHGIKIQQLNRLNLIHISGTKGKGSVSAMIEHILRAHGLKTGLFTSPHLVETRERIKINGSPLSYDQFSDYFFDVLGQLAVHLFKTAFHVFIREKVDYAIVETGVGGRFDPTNIVTRPLACVITQIDYDHTNILGNSLEEIAWNKAGIIKQHSSVFTTCTNPQNVLDVIQDETKSKIAKFHLINWTVQEEKIYKTNLNGYHQKINAKLASKVCEHVLYLNNPQNILSPTFKKGLLNVNWPGRCQKIRKQNIIYFLDGCHSPLSFEVCINWLLEEAGTSEKSLPKILVFNCIHGRNYKMFLSMLTRLPINQVIFCPNYIEPNTGHYMENLPSDEEFNQQMMNCHEFRNYTSNVFGSETPIMVCNSVNETIDYIKNEFGDEHDVHVFVVGSLHLVGCFLQIIQN</sequence>
<evidence type="ECO:0000313" key="15">
    <source>
        <dbReference type="Proteomes" id="UP000031668"/>
    </source>
</evidence>
<comment type="catalytic activity">
    <reaction evidence="12">
        <text>(6S)-5,6,7,8-tetrahydrofolyl-(gamma-L-Glu)(n) + L-glutamate + ATP = (6S)-5,6,7,8-tetrahydrofolyl-(gamma-L-Glu)(n+1) + ADP + phosphate + H(+)</text>
        <dbReference type="Rhea" id="RHEA:10580"/>
        <dbReference type="Rhea" id="RHEA-COMP:14738"/>
        <dbReference type="Rhea" id="RHEA-COMP:14740"/>
        <dbReference type="ChEBI" id="CHEBI:15378"/>
        <dbReference type="ChEBI" id="CHEBI:29985"/>
        <dbReference type="ChEBI" id="CHEBI:30616"/>
        <dbReference type="ChEBI" id="CHEBI:43474"/>
        <dbReference type="ChEBI" id="CHEBI:141005"/>
        <dbReference type="ChEBI" id="CHEBI:456216"/>
        <dbReference type="EC" id="6.3.2.17"/>
    </reaction>
</comment>
<dbReference type="EMBL" id="JWZT01003124">
    <property type="protein sequence ID" value="KII67676.1"/>
    <property type="molecule type" value="Genomic_DNA"/>
</dbReference>
<dbReference type="Pfam" id="PF08245">
    <property type="entry name" value="Mur_ligase_M"/>
    <property type="match status" value="1"/>
</dbReference>
<dbReference type="PANTHER" id="PTHR11136">
    <property type="entry name" value="FOLYLPOLYGLUTAMATE SYNTHASE-RELATED"/>
    <property type="match status" value="1"/>
</dbReference>
<keyword evidence="9" id="KW-0460">Magnesium</keyword>
<gene>
    <name evidence="14" type="ORF">RF11_04552</name>
</gene>
<dbReference type="GO" id="GO:0005524">
    <property type="term" value="F:ATP binding"/>
    <property type="evidence" value="ECO:0007669"/>
    <property type="project" value="UniProtKB-KW"/>
</dbReference>